<dbReference type="Pfam" id="PF13242">
    <property type="entry name" value="Hydrolase_like"/>
    <property type="match status" value="1"/>
</dbReference>
<comment type="caution">
    <text evidence="1">The sequence shown here is derived from an EMBL/GenBank/DDBJ whole genome shotgun (WGS) entry which is preliminary data.</text>
</comment>
<gene>
    <name evidence="1" type="ORF">H6G97_49475</name>
</gene>
<evidence type="ECO:0000313" key="2">
    <source>
        <dbReference type="Proteomes" id="UP000623440"/>
    </source>
</evidence>
<proteinExistence type="predicted"/>
<keyword evidence="2" id="KW-1185">Reference proteome</keyword>
<dbReference type="InterPro" id="IPR023214">
    <property type="entry name" value="HAD_sf"/>
</dbReference>
<dbReference type="Proteomes" id="UP000623440">
    <property type="component" value="Unassembled WGS sequence"/>
</dbReference>
<reference evidence="1 2" key="1">
    <citation type="journal article" date="2020" name="ISME J.">
        <title>Comparative genomics reveals insights into cyanobacterial evolution and habitat adaptation.</title>
        <authorList>
            <person name="Chen M.Y."/>
            <person name="Teng W.K."/>
            <person name="Zhao L."/>
            <person name="Hu C.X."/>
            <person name="Zhou Y.K."/>
            <person name="Han B.P."/>
            <person name="Song L.R."/>
            <person name="Shu W.S."/>
        </authorList>
    </citation>
    <scope>NUCLEOTIDE SEQUENCE [LARGE SCALE GENOMIC DNA]</scope>
    <source>
        <strain evidence="1 2">FACHB-838</strain>
    </source>
</reference>
<protein>
    <submittedName>
        <fullName evidence="1">HAD hydrolase-like protein</fullName>
    </submittedName>
</protein>
<organism evidence="1 2">
    <name type="scientific">Nostoc flagelliforme FACHB-838</name>
    <dbReference type="NCBI Taxonomy" id="2692904"/>
    <lineage>
        <taxon>Bacteria</taxon>
        <taxon>Bacillati</taxon>
        <taxon>Cyanobacteriota</taxon>
        <taxon>Cyanophyceae</taxon>
        <taxon>Nostocales</taxon>
        <taxon>Nostocaceae</taxon>
        <taxon>Nostoc</taxon>
    </lineage>
</organism>
<name>A0ABR8E516_9NOSO</name>
<dbReference type="Gene3D" id="3.40.50.1000">
    <property type="entry name" value="HAD superfamily/HAD-like"/>
    <property type="match status" value="1"/>
</dbReference>
<dbReference type="SUPFAM" id="SSF56784">
    <property type="entry name" value="HAD-like"/>
    <property type="match status" value="1"/>
</dbReference>
<accession>A0ABR8E516</accession>
<dbReference type="EMBL" id="JACJSI010000568">
    <property type="protein sequence ID" value="MBD2536837.1"/>
    <property type="molecule type" value="Genomic_DNA"/>
</dbReference>
<dbReference type="RefSeq" id="WP_190947490.1">
    <property type="nucleotide sequence ID" value="NZ_JACJSI010000568.1"/>
</dbReference>
<sequence>MDLPNCWFIGDNLSDLEAEHSAGSKTILIAQGNQSQLQMSRLGIADYILVILSIAAQAIITAS</sequence>
<evidence type="ECO:0000313" key="1">
    <source>
        <dbReference type="EMBL" id="MBD2536837.1"/>
    </source>
</evidence>
<dbReference type="InterPro" id="IPR036412">
    <property type="entry name" value="HAD-like_sf"/>
</dbReference>